<reference evidence="8" key="1">
    <citation type="submission" date="2021-12" db="EMBL/GenBank/DDBJ databases">
        <title>Prjna785345.</title>
        <authorList>
            <person name="Rujirawat T."/>
            <person name="Krajaejun T."/>
        </authorList>
    </citation>
    <scope>NUCLEOTIDE SEQUENCE</scope>
    <source>
        <strain evidence="8">Pi057C3</strain>
    </source>
</reference>
<organism evidence="8 9">
    <name type="scientific">Pythium insidiosum</name>
    <name type="common">Pythiosis disease agent</name>
    <dbReference type="NCBI Taxonomy" id="114742"/>
    <lineage>
        <taxon>Eukaryota</taxon>
        <taxon>Sar</taxon>
        <taxon>Stramenopiles</taxon>
        <taxon>Oomycota</taxon>
        <taxon>Peronosporomycetes</taxon>
        <taxon>Pythiales</taxon>
        <taxon>Pythiaceae</taxon>
        <taxon>Pythium</taxon>
    </lineage>
</organism>
<dbReference type="PROSITE" id="PS52002">
    <property type="entry name" value="SM"/>
    <property type="match status" value="1"/>
</dbReference>
<evidence type="ECO:0000259" key="7">
    <source>
        <dbReference type="PROSITE" id="PS52002"/>
    </source>
</evidence>
<dbReference type="GO" id="GO:1990904">
    <property type="term" value="C:ribonucleoprotein complex"/>
    <property type="evidence" value="ECO:0007669"/>
    <property type="project" value="UniProtKB-KW"/>
</dbReference>
<dbReference type="PANTHER" id="PTHR15588">
    <property type="entry name" value="LSM1"/>
    <property type="match status" value="1"/>
</dbReference>
<dbReference type="GO" id="GO:0000290">
    <property type="term" value="P:deadenylation-dependent decapping of nuclear-transcribed mRNA"/>
    <property type="evidence" value="ECO:0007669"/>
    <property type="project" value="TreeGrafter"/>
</dbReference>
<comment type="subcellular location">
    <subcellularLocation>
        <location evidence="6">Cytoplasm</location>
    </subcellularLocation>
    <subcellularLocation>
        <location evidence="6">Cytoplasm</location>
        <location evidence="6">P-body</location>
    </subcellularLocation>
</comment>
<evidence type="ECO:0000256" key="4">
    <source>
        <dbReference type="ARBA" id="ARBA00022884"/>
    </source>
</evidence>
<gene>
    <name evidence="6" type="primary">LSM1</name>
    <name evidence="8" type="ORF">P43SY_007871</name>
</gene>
<keyword evidence="2 6" id="KW-0963">Cytoplasm</keyword>
<dbReference type="InterPro" id="IPR010920">
    <property type="entry name" value="LSM_dom_sf"/>
</dbReference>
<keyword evidence="3 6" id="KW-0507">mRNA processing</keyword>
<keyword evidence="4 6" id="KW-0694">RNA-binding</keyword>
<dbReference type="SUPFAM" id="SSF50182">
    <property type="entry name" value="Sm-like ribonucleoproteins"/>
    <property type="match status" value="1"/>
</dbReference>
<dbReference type="FunFam" id="2.30.30.100:FF:000045">
    <property type="entry name" value="U6 snRNA-associated Sm-like protein LSm1"/>
    <property type="match status" value="1"/>
</dbReference>
<sequence>MSGFLPGNISLIDQLDKRILVVLRDGRHLVGVVRSFDQYSNIILQDTYERHVAGGLFCDIELGLNIIRGENIVLLGELDEEKEREQPHMKRATMDEVCEAEERLNAEGATSVRTQWEFDARGL</sequence>
<name>A0AAD5Q9S1_PYTIN</name>
<dbReference type="InterPro" id="IPR047575">
    <property type="entry name" value="Sm"/>
</dbReference>
<dbReference type="Pfam" id="PF01423">
    <property type="entry name" value="LSM"/>
    <property type="match status" value="1"/>
</dbReference>
<comment type="caution">
    <text evidence="8">The sequence shown here is derived from an EMBL/GenBank/DDBJ whole genome shotgun (WGS) entry which is preliminary data.</text>
</comment>
<dbReference type="Proteomes" id="UP001209570">
    <property type="component" value="Unassembled WGS sequence"/>
</dbReference>
<dbReference type="InterPro" id="IPR034104">
    <property type="entry name" value="Lsm1"/>
</dbReference>
<dbReference type="SMART" id="SM00651">
    <property type="entry name" value="Sm"/>
    <property type="match status" value="1"/>
</dbReference>
<feature type="domain" description="Sm" evidence="7">
    <location>
        <begin position="6"/>
        <end position="81"/>
    </location>
</feature>
<evidence type="ECO:0000313" key="9">
    <source>
        <dbReference type="Proteomes" id="UP001209570"/>
    </source>
</evidence>
<comment type="similarity">
    <text evidence="1 6">Belongs to the snRNP Sm proteins family.</text>
</comment>
<comment type="function">
    <text evidence="6">Probably involved with other LSm subunits in the general process of degradation of mRNAs.</text>
</comment>
<dbReference type="InterPro" id="IPR001163">
    <property type="entry name" value="Sm_dom_euk/arc"/>
</dbReference>
<protein>
    <recommendedName>
        <fullName evidence="6">U6 snRNA-associated Sm-like protein LSm1</fullName>
    </recommendedName>
</protein>
<evidence type="ECO:0000313" key="8">
    <source>
        <dbReference type="EMBL" id="KAJ0402729.1"/>
    </source>
</evidence>
<dbReference type="EMBL" id="JAKCXM010000096">
    <property type="protein sequence ID" value="KAJ0402729.1"/>
    <property type="molecule type" value="Genomic_DNA"/>
</dbReference>
<proteinExistence type="inferred from homology"/>
<dbReference type="GO" id="GO:0003729">
    <property type="term" value="F:mRNA binding"/>
    <property type="evidence" value="ECO:0007669"/>
    <property type="project" value="TreeGrafter"/>
</dbReference>
<dbReference type="GO" id="GO:0006397">
    <property type="term" value="P:mRNA processing"/>
    <property type="evidence" value="ECO:0007669"/>
    <property type="project" value="UniProtKB-UniRule"/>
</dbReference>
<dbReference type="GO" id="GO:1990726">
    <property type="term" value="C:Lsm1-7-Pat1 complex"/>
    <property type="evidence" value="ECO:0007669"/>
    <property type="project" value="TreeGrafter"/>
</dbReference>
<evidence type="ECO:0000256" key="3">
    <source>
        <dbReference type="ARBA" id="ARBA00022664"/>
    </source>
</evidence>
<evidence type="ECO:0000256" key="6">
    <source>
        <dbReference type="RuleBase" id="RU365047"/>
    </source>
</evidence>
<keyword evidence="5 6" id="KW-0687">Ribonucleoprotein</keyword>
<dbReference type="CDD" id="cd01728">
    <property type="entry name" value="LSm1"/>
    <property type="match status" value="1"/>
</dbReference>
<accession>A0AAD5Q9S1</accession>
<dbReference type="InterPro" id="IPR044642">
    <property type="entry name" value="PTHR15588"/>
</dbReference>
<evidence type="ECO:0000256" key="2">
    <source>
        <dbReference type="ARBA" id="ARBA00022490"/>
    </source>
</evidence>
<evidence type="ECO:0000256" key="1">
    <source>
        <dbReference type="ARBA" id="ARBA00006850"/>
    </source>
</evidence>
<dbReference type="Gene3D" id="2.30.30.100">
    <property type="match status" value="1"/>
</dbReference>
<keyword evidence="9" id="KW-1185">Reference proteome</keyword>
<dbReference type="AlphaFoldDB" id="A0AAD5Q9S1"/>
<evidence type="ECO:0000256" key="5">
    <source>
        <dbReference type="ARBA" id="ARBA00023274"/>
    </source>
</evidence>
<dbReference type="PANTHER" id="PTHR15588:SF8">
    <property type="entry name" value="U6 SNRNA-ASSOCIATED SM-LIKE PROTEIN LSM1"/>
    <property type="match status" value="1"/>
</dbReference>
<dbReference type="GO" id="GO:0000932">
    <property type="term" value="C:P-body"/>
    <property type="evidence" value="ECO:0007669"/>
    <property type="project" value="UniProtKB-SubCell"/>
</dbReference>
<comment type="subunit">
    <text evidence="6">LSm subunits form a heteromer with a donut shape.</text>
</comment>